<dbReference type="InterPro" id="IPR050430">
    <property type="entry name" value="Peptidase_S1"/>
</dbReference>
<dbReference type="PANTHER" id="PTHR24276">
    <property type="entry name" value="POLYSERASE-RELATED"/>
    <property type="match status" value="1"/>
</dbReference>
<feature type="domain" description="Peptidase S1" evidence="6">
    <location>
        <begin position="1026"/>
        <end position="1227"/>
    </location>
</feature>
<comment type="similarity">
    <text evidence="1">Belongs to the peptidase S1 family.</text>
</comment>
<evidence type="ECO:0000313" key="7">
    <source>
        <dbReference type="EMBL" id="ENN74540.1"/>
    </source>
</evidence>
<evidence type="ECO:0000256" key="1">
    <source>
        <dbReference type="ARBA" id="ARBA00007664"/>
    </source>
</evidence>
<accession>N6TZ21</accession>
<reference evidence="7" key="1">
    <citation type="journal article" date="2013" name="Genome Biol.">
        <title>Draft genome of the mountain pine beetle, Dendroctonus ponderosae Hopkins, a major forest pest.</title>
        <authorList>
            <person name="Keeling C.I."/>
            <person name="Yuen M.M."/>
            <person name="Liao N.Y."/>
            <person name="Docking T.R."/>
            <person name="Chan S.K."/>
            <person name="Taylor G.A."/>
            <person name="Palmquist D.L."/>
            <person name="Jackman S.D."/>
            <person name="Nguyen A."/>
            <person name="Li M."/>
            <person name="Henderson H."/>
            <person name="Janes J.K."/>
            <person name="Zhao Y."/>
            <person name="Pandoh P."/>
            <person name="Moore R."/>
            <person name="Sperling F.A."/>
            <person name="Huber D.P."/>
            <person name="Birol I."/>
            <person name="Jones S.J."/>
            <person name="Bohlmann J."/>
        </authorList>
    </citation>
    <scope>NUCLEOTIDE SEQUENCE</scope>
</reference>
<keyword evidence="2" id="KW-0645">Protease</keyword>
<evidence type="ECO:0000256" key="3">
    <source>
        <dbReference type="ARBA" id="ARBA00022801"/>
    </source>
</evidence>
<dbReference type="OrthoDB" id="5565075at2759"/>
<dbReference type="OMA" id="SHICISG"/>
<dbReference type="AlphaFoldDB" id="N6TZ21"/>
<dbReference type="SMART" id="SM00020">
    <property type="entry name" value="Tryp_SPc"/>
    <property type="match status" value="5"/>
</dbReference>
<evidence type="ECO:0000256" key="4">
    <source>
        <dbReference type="ARBA" id="ARBA00022825"/>
    </source>
</evidence>
<dbReference type="PANTHER" id="PTHR24276:SF91">
    <property type="entry name" value="AT26814P-RELATED"/>
    <property type="match status" value="1"/>
</dbReference>
<sequence>MDLRLVFVSLVLSSVNCRSTRPANLENVVPGHLESWNPELFEKIFPNVDLQLDNRIVGGIEATPHSRPYQVGIIVPVASGGSQFCGASLINTMNILTAAHCVDVLSGNLTAYLGAHNMLPTEAENATVLQTDEVVVYPLWNRSIILNDIALIHLKEPVELTANIQPIEIPEDDSQDYAGETSLVTGWGRPSETVAGISPVLNELTSHVMSNYPCRLAYLGYVEDSNICMSSYLGNATCSGDSGGPLTVDGVQTAEELASAVPAHLELDPEFRKLHPNIPGPSEDVDSFIVGGVESTPHSRRYQVGIYIPVSTAGNSFCGGSLINARTVVTAAHCVDIRVGNLSVYMGAHNMPPGGDLNFVARFAGDVVIHEGWNRSILLHDIALIRFEVAVPLSASITPVLLPRDATNDYLGNIGLVTGWGRSSDSNNAISPVLREVTSSVISNYACRLAYTGIIEESHICISGGQGRGTCNGDSGGPLVVNGVLVGVVSFGSAFGCETADQLAKAVPGHLELDPEFRKLHPSIPGPYEHVDPFIVGGVESTPHSRQYQVGIYTPVTTAGISFCGGTLINARTVVTAAHCVDLRVGNLSIFMGAHNMPPGGDLNIVARFAGDVVIHEGWNRSILLHDIALVRFEVAVPLSASIIPILLPRDASNDYLGNTTLVSGWGRASDSINTISPVLREVTSWVISNYACRMAYLGIVQDSHICISGAHGRGTCNGDSGGPLVVNGVLVRRIDEQLENFTAEQFANAVPGHLELDPEFRKLHPNIPGPQENVDPFIVGGVEAIPHSRPYQVAVYSPITATGFSFCGGSLINARTVITAAHCVDRRIGNLSVFMGAHNMPPGTAPNVISRSSDDVLIHEGWNRAILLHDIAIVRFETPVPLSANITPVLLPRDATHDYLGNTTLVTGWGRPSDSINAISPVLREVTSWVISNYACRMAYLGTVQDSHICISGAHGRGTCQGDSGGPLVINGALIGVVSFGSAFGCEMLHYKAALGIINGDEVVPHSLPYMAALQTEINGRTIRCGGSLIEVNKVLTAASCVYGASSVTIKLGAHNLEEDGAQVKLNSSVFTIHQDFDPDLHLHDIAIVHLEQNVTLNDSISTISTPPLGDILLTFADDLGMVAGWGKINDTDPNYSNVLRKIEMTIIPFLACTIPYLGKVQTSQICTTGMQNGKNICLGDSGSPLVVNGTQVGIASYGSDLGCSVGAPGVFTRLTSYYFWLLGEE</sequence>
<dbReference type="PROSITE" id="PS00134">
    <property type="entry name" value="TRYPSIN_HIS"/>
    <property type="match status" value="2"/>
</dbReference>
<dbReference type="MEROPS" id="S01.B16"/>
<dbReference type="InterPro" id="IPR018114">
    <property type="entry name" value="TRYPSIN_HIS"/>
</dbReference>
<feature type="domain" description="Peptidase S1" evidence="6">
    <location>
        <begin position="535"/>
        <end position="776"/>
    </location>
</feature>
<name>N6TZ21_DENPD</name>
<dbReference type="Pfam" id="PF00089">
    <property type="entry name" value="Trypsin"/>
    <property type="match status" value="5"/>
</dbReference>
<feature type="domain" description="Peptidase S1" evidence="6">
    <location>
        <begin position="56"/>
        <end position="298"/>
    </location>
</feature>
<organism evidence="7">
    <name type="scientific">Dendroctonus ponderosae</name>
    <name type="common">Mountain pine beetle</name>
    <dbReference type="NCBI Taxonomy" id="77166"/>
    <lineage>
        <taxon>Eukaryota</taxon>
        <taxon>Metazoa</taxon>
        <taxon>Ecdysozoa</taxon>
        <taxon>Arthropoda</taxon>
        <taxon>Hexapoda</taxon>
        <taxon>Insecta</taxon>
        <taxon>Pterygota</taxon>
        <taxon>Neoptera</taxon>
        <taxon>Endopterygota</taxon>
        <taxon>Coleoptera</taxon>
        <taxon>Polyphaga</taxon>
        <taxon>Cucujiformia</taxon>
        <taxon>Curculionidae</taxon>
        <taxon>Scolytinae</taxon>
        <taxon>Dendroctonus</taxon>
    </lineage>
</organism>
<dbReference type="InterPro" id="IPR001314">
    <property type="entry name" value="Peptidase_S1A"/>
</dbReference>
<dbReference type="GO" id="GO:0006508">
    <property type="term" value="P:proteolysis"/>
    <property type="evidence" value="ECO:0007669"/>
    <property type="project" value="UniProtKB-KW"/>
</dbReference>
<dbReference type="PROSITE" id="PS00135">
    <property type="entry name" value="TRYPSIN_SER"/>
    <property type="match status" value="3"/>
</dbReference>
<dbReference type="PROSITE" id="PS50240">
    <property type="entry name" value="TRYPSIN_DOM"/>
    <property type="match status" value="5"/>
</dbReference>
<dbReference type="EMBL" id="KB741039">
    <property type="protein sequence ID" value="ENN74540.1"/>
    <property type="molecule type" value="Genomic_DNA"/>
</dbReference>
<dbReference type="CDD" id="cd00190">
    <property type="entry name" value="Tryp_SPc"/>
    <property type="match status" value="5"/>
</dbReference>
<dbReference type="Gene3D" id="2.40.10.10">
    <property type="entry name" value="Trypsin-like serine proteases"/>
    <property type="match status" value="9"/>
</dbReference>
<dbReference type="InterPro" id="IPR043504">
    <property type="entry name" value="Peptidase_S1_PA_chymotrypsin"/>
</dbReference>
<dbReference type="FunFam" id="2.40.10.10:FF:000068">
    <property type="entry name" value="transmembrane protease serine 2"/>
    <property type="match status" value="3"/>
</dbReference>
<evidence type="ECO:0000256" key="5">
    <source>
        <dbReference type="ARBA" id="ARBA00023157"/>
    </source>
</evidence>
<keyword evidence="5" id="KW-1015">Disulfide bond</keyword>
<protein>
    <recommendedName>
        <fullName evidence="6">Peptidase S1 domain-containing protein</fullName>
    </recommendedName>
</protein>
<evidence type="ECO:0000256" key="2">
    <source>
        <dbReference type="ARBA" id="ARBA00022670"/>
    </source>
</evidence>
<dbReference type="InterPro" id="IPR033116">
    <property type="entry name" value="TRYPSIN_SER"/>
</dbReference>
<feature type="domain" description="Peptidase S1" evidence="6">
    <location>
        <begin position="779"/>
        <end position="1020"/>
    </location>
</feature>
<keyword evidence="3" id="KW-0378">Hydrolase</keyword>
<feature type="domain" description="Peptidase S1" evidence="6">
    <location>
        <begin position="289"/>
        <end position="544"/>
    </location>
</feature>
<gene>
    <name evidence="7" type="ORF">YQE_08863</name>
</gene>
<feature type="non-terminal residue" evidence="7">
    <location>
        <position position="1"/>
    </location>
</feature>
<dbReference type="InterPro" id="IPR009003">
    <property type="entry name" value="Peptidase_S1_PA"/>
</dbReference>
<dbReference type="HOGENOM" id="CLU_268086_0_0_1"/>
<evidence type="ECO:0000259" key="6">
    <source>
        <dbReference type="PROSITE" id="PS50240"/>
    </source>
</evidence>
<dbReference type="SUPFAM" id="SSF50494">
    <property type="entry name" value="Trypsin-like serine proteases"/>
    <property type="match status" value="5"/>
</dbReference>
<dbReference type="GO" id="GO:0004252">
    <property type="term" value="F:serine-type endopeptidase activity"/>
    <property type="evidence" value="ECO:0007669"/>
    <property type="project" value="InterPro"/>
</dbReference>
<proteinExistence type="inferred from homology"/>
<dbReference type="PRINTS" id="PR00722">
    <property type="entry name" value="CHYMOTRYPSIN"/>
</dbReference>
<dbReference type="InterPro" id="IPR001254">
    <property type="entry name" value="Trypsin_dom"/>
</dbReference>
<keyword evidence="4" id="KW-0720">Serine protease</keyword>